<dbReference type="OrthoDB" id="4462985at2"/>
<dbReference type="Proteomes" id="UP000283479">
    <property type="component" value="Unassembled WGS sequence"/>
</dbReference>
<evidence type="ECO:0000256" key="1">
    <source>
        <dbReference type="SAM" id="SignalP"/>
    </source>
</evidence>
<proteinExistence type="predicted"/>
<keyword evidence="1" id="KW-0732">Signal</keyword>
<evidence type="ECO:0000313" key="3">
    <source>
        <dbReference type="Proteomes" id="UP000283479"/>
    </source>
</evidence>
<dbReference type="EMBL" id="RKLO01000003">
    <property type="protein sequence ID" value="RVW02635.1"/>
    <property type="molecule type" value="Genomic_DNA"/>
</dbReference>
<name>A0A3S3AED2_9NOCA</name>
<protein>
    <submittedName>
        <fullName evidence="2">Amidohydrolase</fullName>
    </submittedName>
</protein>
<keyword evidence="3" id="KW-1185">Reference proteome</keyword>
<organism evidence="2 3">
    <name type="scientific">Rhodococcus xishaensis</name>
    <dbReference type="NCBI Taxonomy" id="2487364"/>
    <lineage>
        <taxon>Bacteria</taxon>
        <taxon>Bacillati</taxon>
        <taxon>Actinomycetota</taxon>
        <taxon>Actinomycetes</taxon>
        <taxon>Mycobacteriales</taxon>
        <taxon>Nocardiaceae</taxon>
        <taxon>Rhodococcus</taxon>
    </lineage>
</organism>
<comment type="caution">
    <text evidence="2">The sequence shown here is derived from an EMBL/GenBank/DDBJ whole genome shotgun (WGS) entry which is preliminary data.</text>
</comment>
<sequence length="135" mass="13102">MFSASAARILATAVLATATMYVGSAVALAAPFNVQPTPTICPGGMGPVDVTALPGGRLVVSVPEPPPAGGGRVVWVNTSTGATGITTLTNNGNRAEVVADTGPGTVITTIDGVYTNGAGQPCVLAQGGVGTTVVP</sequence>
<accession>A0A3S3AED2</accession>
<keyword evidence="2" id="KW-0378">Hydrolase</keyword>
<gene>
    <name evidence="2" type="ORF">EGT50_07600</name>
</gene>
<reference evidence="2 3" key="1">
    <citation type="submission" date="2018-11" db="EMBL/GenBank/DDBJ databases">
        <title>Rhodococcus spongicola sp. nov. and Rhodococcus xishaensis sp. nov. from marine sponges.</title>
        <authorList>
            <person name="Li L."/>
            <person name="Lin H.W."/>
        </authorList>
    </citation>
    <scope>NUCLEOTIDE SEQUENCE [LARGE SCALE GENOMIC DNA]</scope>
    <source>
        <strain evidence="2 3">LHW51113</strain>
    </source>
</reference>
<feature type="signal peptide" evidence="1">
    <location>
        <begin position="1"/>
        <end position="29"/>
    </location>
</feature>
<dbReference type="AlphaFoldDB" id="A0A3S3AED2"/>
<dbReference type="GO" id="GO:0016787">
    <property type="term" value="F:hydrolase activity"/>
    <property type="evidence" value="ECO:0007669"/>
    <property type="project" value="UniProtKB-KW"/>
</dbReference>
<dbReference type="RefSeq" id="WP_127952398.1">
    <property type="nucleotide sequence ID" value="NZ_RKLO01000003.1"/>
</dbReference>
<feature type="chain" id="PRO_5018574430" evidence="1">
    <location>
        <begin position="30"/>
        <end position="135"/>
    </location>
</feature>
<evidence type="ECO:0000313" key="2">
    <source>
        <dbReference type="EMBL" id="RVW02635.1"/>
    </source>
</evidence>